<protein>
    <submittedName>
        <fullName evidence="1">Uncharacterized protein</fullName>
    </submittedName>
</protein>
<evidence type="ECO:0000313" key="1">
    <source>
        <dbReference type="EMBL" id="WWQ59187.1"/>
    </source>
</evidence>
<organism evidence="1 2">
    <name type="scientific">Sulfolobus tengchongensis</name>
    <dbReference type="NCBI Taxonomy" id="207809"/>
    <lineage>
        <taxon>Archaea</taxon>
        <taxon>Thermoproteota</taxon>
        <taxon>Thermoprotei</taxon>
        <taxon>Sulfolobales</taxon>
        <taxon>Sulfolobaceae</taxon>
        <taxon>Sulfolobus</taxon>
    </lineage>
</organism>
<proteinExistence type="predicted"/>
<evidence type="ECO:0000313" key="2">
    <source>
        <dbReference type="Proteomes" id="UP001432202"/>
    </source>
</evidence>
<dbReference type="RefSeq" id="WP_338598138.1">
    <property type="nucleotide sequence ID" value="NZ_CP146016.1"/>
</dbReference>
<dbReference type="EMBL" id="CP146016">
    <property type="protein sequence ID" value="WWQ59187.1"/>
    <property type="molecule type" value="Genomic_DNA"/>
</dbReference>
<sequence>MERTRNLLTKCGINRQHVINMAKLSTDEKIREIIKNIESVSHSVKVSPEQLLMIGADFRGLYERITKIDEYVKKMIFEKCKDICEHKNCKDGCKEFSESINKYRGKAWEKKTIEFCKKFDLNIDCIEVYHIFRDLYGKFSALFHRSKKVNEVIDNEQEIIDNILFLYTCIYL</sequence>
<dbReference type="AlphaFoldDB" id="A0AAX4KXP0"/>
<keyword evidence="2" id="KW-1185">Reference proteome</keyword>
<dbReference type="Proteomes" id="UP001432202">
    <property type="component" value="Chromosome"/>
</dbReference>
<dbReference type="GeneID" id="89336428"/>
<reference evidence="1 2" key="1">
    <citation type="submission" date="2024-02" db="EMBL/GenBank/DDBJ databases">
        <title>STSV induces naive adaptation in Sulfolobus.</title>
        <authorList>
            <person name="Xiang X."/>
            <person name="Song M."/>
        </authorList>
    </citation>
    <scope>NUCLEOTIDE SEQUENCE [LARGE SCALE GENOMIC DNA]</scope>
    <source>
        <strain evidence="1 2">RT2</strain>
    </source>
</reference>
<gene>
    <name evidence="1" type="ORF">V6M85_06630</name>
</gene>
<name>A0AAX4KXP0_9CREN</name>
<accession>A0AAX4KXP0</accession>